<protein>
    <submittedName>
        <fullName evidence="1">Uncharacterized protein</fullName>
    </submittedName>
</protein>
<dbReference type="AlphaFoldDB" id="A0A8J6M485"/>
<name>A0A8J6M485_9ALTE</name>
<dbReference type="Proteomes" id="UP000601768">
    <property type="component" value="Unassembled WGS sequence"/>
</dbReference>
<reference evidence="1" key="2">
    <citation type="submission" date="2020-08" db="EMBL/GenBank/DDBJ databases">
        <authorList>
            <person name="Lai Q."/>
        </authorList>
    </citation>
    <scope>NUCLEOTIDE SEQUENCE</scope>
    <source>
        <strain evidence="1">S27-2</strain>
    </source>
</reference>
<accession>A0A8J6M485</accession>
<evidence type="ECO:0000313" key="1">
    <source>
        <dbReference type="EMBL" id="MBC3767737.1"/>
    </source>
</evidence>
<comment type="caution">
    <text evidence="1">The sequence shown here is derived from an EMBL/GenBank/DDBJ whole genome shotgun (WGS) entry which is preliminary data.</text>
</comment>
<keyword evidence="2" id="KW-1185">Reference proteome</keyword>
<proteinExistence type="predicted"/>
<evidence type="ECO:0000313" key="2">
    <source>
        <dbReference type="Proteomes" id="UP000601768"/>
    </source>
</evidence>
<organism evidence="1 2">
    <name type="scientific">Neptunicella marina</name>
    <dbReference type="NCBI Taxonomy" id="2125989"/>
    <lineage>
        <taxon>Bacteria</taxon>
        <taxon>Pseudomonadati</taxon>
        <taxon>Pseudomonadota</taxon>
        <taxon>Gammaproteobacteria</taxon>
        <taxon>Alteromonadales</taxon>
        <taxon>Alteromonadaceae</taxon>
        <taxon>Neptunicella</taxon>
    </lineage>
</organism>
<gene>
    <name evidence="1" type="ORF">H8B19_17800</name>
</gene>
<dbReference type="EMBL" id="JACNEP010000024">
    <property type="protein sequence ID" value="MBC3767737.1"/>
    <property type="molecule type" value="Genomic_DNA"/>
</dbReference>
<reference evidence="1" key="1">
    <citation type="journal article" date="2018" name="Int. J. Syst. Evol. Microbiol.">
        <title>Neptunicella marina gen. nov., sp. nov., isolated from surface seawater.</title>
        <authorList>
            <person name="Liu X."/>
            <person name="Lai Q."/>
            <person name="Du Y."/>
            <person name="Zhang X."/>
            <person name="Liu Z."/>
            <person name="Sun F."/>
            <person name="Shao Z."/>
        </authorList>
    </citation>
    <scope>NUCLEOTIDE SEQUENCE</scope>
    <source>
        <strain evidence="1">S27-2</strain>
    </source>
</reference>
<sequence length="81" mass="9588">MKKLNANAEKQRRYRERQKLKGNKEIRGYVTPEALQCYQDLADKSGWTDSELLSNALRITYAAYKCGQIKLLNEWLKDHKR</sequence>
<dbReference type="RefSeq" id="WP_186508374.1">
    <property type="nucleotide sequence ID" value="NZ_JACNEP010000024.1"/>
</dbReference>